<proteinExistence type="predicted"/>
<dbReference type="WBParaSite" id="JU765_v2.g16931.t1">
    <property type="protein sequence ID" value="JU765_v2.g16931.t1"/>
    <property type="gene ID" value="JU765_v2.g16931"/>
</dbReference>
<sequence>MRLITEFKDLKKKYGDCQRKSTKEENSNIKEVEASAKKTINQLVEERDYYCQKCMELLVYNEKKELSNKQVKQQVTSSYPKTIESILENTRRLIYLDRMHQLQYEMRSTKSFPCSTNRR</sequence>
<dbReference type="Proteomes" id="UP000887576">
    <property type="component" value="Unplaced"/>
</dbReference>
<name>A0AC34QJ79_9BILA</name>
<protein>
    <submittedName>
        <fullName evidence="2">Uncharacterized protein</fullName>
    </submittedName>
</protein>
<evidence type="ECO:0000313" key="2">
    <source>
        <dbReference type="WBParaSite" id="JU765_v2.g16931.t1"/>
    </source>
</evidence>
<evidence type="ECO:0000313" key="1">
    <source>
        <dbReference type="Proteomes" id="UP000887576"/>
    </source>
</evidence>
<accession>A0AC34QJ79</accession>
<reference evidence="2" key="1">
    <citation type="submission" date="2022-11" db="UniProtKB">
        <authorList>
            <consortium name="WormBaseParasite"/>
        </authorList>
    </citation>
    <scope>IDENTIFICATION</scope>
</reference>
<organism evidence="1 2">
    <name type="scientific">Panagrolaimus sp. JU765</name>
    <dbReference type="NCBI Taxonomy" id="591449"/>
    <lineage>
        <taxon>Eukaryota</taxon>
        <taxon>Metazoa</taxon>
        <taxon>Ecdysozoa</taxon>
        <taxon>Nematoda</taxon>
        <taxon>Chromadorea</taxon>
        <taxon>Rhabditida</taxon>
        <taxon>Tylenchina</taxon>
        <taxon>Panagrolaimomorpha</taxon>
        <taxon>Panagrolaimoidea</taxon>
        <taxon>Panagrolaimidae</taxon>
        <taxon>Panagrolaimus</taxon>
    </lineage>
</organism>